<evidence type="ECO:0000313" key="2">
    <source>
        <dbReference type="Proteomes" id="UP001142175"/>
    </source>
</evidence>
<dbReference type="RefSeq" id="WP_258424843.1">
    <property type="nucleotide sequence ID" value="NZ_JANSUY010000022.1"/>
</dbReference>
<proteinExistence type="predicted"/>
<accession>A0A9X2T1Q2</accession>
<dbReference type="AlphaFoldDB" id="A0A9X2T1Q2"/>
<dbReference type="EMBL" id="JANSUY010000022">
    <property type="protein sequence ID" value="MCR9016998.1"/>
    <property type="molecule type" value="Genomic_DNA"/>
</dbReference>
<gene>
    <name evidence="1" type="ORF">NU887_18335</name>
</gene>
<protein>
    <submittedName>
        <fullName evidence="1">Uncharacterized protein</fullName>
    </submittedName>
</protein>
<organism evidence="1 2">
    <name type="scientific">Aquiflexum gelatinilyticum</name>
    <dbReference type="NCBI Taxonomy" id="2961943"/>
    <lineage>
        <taxon>Bacteria</taxon>
        <taxon>Pseudomonadati</taxon>
        <taxon>Bacteroidota</taxon>
        <taxon>Cytophagia</taxon>
        <taxon>Cytophagales</taxon>
        <taxon>Cyclobacteriaceae</taxon>
        <taxon>Aquiflexum</taxon>
    </lineage>
</organism>
<dbReference type="PROSITE" id="PS51257">
    <property type="entry name" value="PROKAR_LIPOPROTEIN"/>
    <property type="match status" value="1"/>
</dbReference>
<keyword evidence="2" id="KW-1185">Reference proteome</keyword>
<evidence type="ECO:0000313" key="1">
    <source>
        <dbReference type="EMBL" id="MCR9016998.1"/>
    </source>
</evidence>
<comment type="caution">
    <text evidence="1">The sequence shown here is derived from an EMBL/GenBank/DDBJ whole genome shotgun (WGS) entry which is preliminary data.</text>
</comment>
<reference evidence="1" key="1">
    <citation type="submission" date="2022-08" db="EMBL/GenBank/DDBJ databases">
        <authorList>
            <person name="Zhang D."/>
        </authorList>
    </citation>
    <scope>NUCLEOTIDE SEQUENCE</scope>
    <source>
        <strain evidence="1">XJ19-11</strain>
    </source>
</reference>
<sequence>MKIEDKRFILRKVYFFIFVFSFFSCSEKSKISTKIKQVESQDTIIVRQIYDVSKFNYSLSSKSISYYSISGKDTLDISIGVNESKTSGEVNIDFRNNKSIMFKDLLKKFDRFLPFVKEDFDLTRIESLVFDPPIFYQDICIQLSRDYKLKYGRKNIDVLTQKEFLMETKLKSSIDSVFLPYKKKVNWISIEKFHLFEKEHYDEYLNIDFSAYPDFAIDGIMLNVQLTENQ</sequence>
<name>A0A9X2T1Q2_9BACT</name>
<dbReference type="Proteomes" id="UP001142175">
    <property type="component" value="Unassembled WGS sequence"/>
</dbReference>